<proteinExistence type="predicted"/>
<sequence length="97" mass="10411">MTLTSAVAGRRLHITVPASSAGTVPRRPGTSPQDPPIYRAMMRNWAERGRTLPGCHDPEWARLATPPHEADPFTAPADPYGPGTVLSASRDPRGDGR</sequence>
<evidence type="ECO:0000313" key="3">
    <source>
        <dbReference type="Proteomes" id="UP000622166"/>
    </source>
</evidence>
<dbReference type="Proteomes" id="UP000622166">
    <property type="component" value="Unassembled WGS sequence"/>
</dbReference>
<gene>
    <name evidence="2" type="ORF">GCM10010365_30360</name>
</gene>
<organism evidence="2 3">
    <name type="scientific">Streptomyces poonensis</name>
    <dbReference type="NCBI Taxonomy" id="68255"/>
    <lineage>
        <taxon>Bacteria</taxon>
        <taxon>Bacillati</taxon>
        <taxon>Actinomycetota</taxon>
        <taxon>Actinomycetes</taxon>
        <taxon>Kitasatosporales</taxon>
        <taxon>Streptomycetaceae</taxon>
        <taxon>Streptomyces</taxon>
    </lineage>
</organism>
<reference evidence="2" key="1">
    <citation type="journal article" date="2014" name="Int. J. Syst. Evol. Microbiol.">
        <title>Complete genome sequence of Corynebacterium casei LMG S-19264T (=DSM 44701T), isolated from a smear-ripened cheese.</title>
        <authorList>
            <consortium name="US DOE Joint Genome Institute (JGI-PGF)"/>
            <person name="Walter F."/>
            <person name="Albersmeier A."/>
            <person name="Kalinowski J."/>
            <person name="Ruckert C."/>
        </authorList>
    </citation>
    <scope>NUCLEOTIDE SEQUENCE</scope>
    <source>
        <strain evidence="2">JCM 4815</strain>
    </source>
</reference>
<protein>
    <submittedName>
        <fullName evidence="2">Uncharacterized protein</fullName>
    </submittedName>
</protein>
<dbReference type="AlphaFoldDB" id="A0A918PHX2"/>
<accession>A0A918PHX2</accession>
<evidence type="ECO:0000313" key="2">
    <source>
        <dbReference type="EMBL" id="GGZ08946.1"/>
    </source>
</evidence>
<name>A0A918PHX2_9ACTN</name>
<feature type="region of interest" description="Disordered" evidence="1">
    <location>
        <begin position="56"/>
        <end position="97"/>
    </location>
</feature>
<evidence type="ECO:0000256" key="1">
    <source>
        <dbReference type="SAM" id="MobiDB-lite"/>
    </source>
</evidence>
<feature type="region of interest" description="Disordered" evidence="1">
    <location>
        <begin position="17"/>
        <end position="37"/>
    </location>
</feature>
<comment type="caution">
    <text evidence="2">The sequence shown here is derived from an EMBL/GenBank/DDBJ whole genome shotgun (WGS) entry which is preliminary data.</text>
</comment>
<reference evidence="2" key="2">
    <citation type="submission" date="2020-09" db="EMBL/GenBank/DDBJ databases">
        <authorList>
            <person name="Sun Q."/>
            <person name="Ohkuma M."/>
        </authorList>
    </citation>
    <scope>NUCLEOTIDE SEQUENCE</scope>
    <source>
        <strain evidence="2">JCM 4815</strain>
    </source>
</reference>
<dbReference type="EMBL" id="BMVW01000004">
    <property type="protein sequence ID" value="GGZ08946.1"/>
    <property type="molecule type" value="Genomic_DNA"/>
</dbReference>
<keyword evidence="3" id="KW-1185">Reference proteome</keyword>